<keyword evidence="3" id="KW-0227">DNA damage</keyword>
<evidence type="ECO:0000256" key="6">
    <source>
        <dbReference type="ARBA" id="ARBA00023002"/>
    </source>
</evidence>
<keyword evidence="7" id="KW-0408">Iron</keyword>
<accession>A0A381SWP3</accession>
<proteinExistence type="predicted"/>
<dbReference type="PROSITE" id="PS51471">
    <property type="entry name" value="FE2OG_OXY"/>
    <property type="match status" value="1"/>
</dbReference>
<dbReference type="InterPro" id="IPR027450">
    <property type="entry name" value="AlkB-like"/>
</dbReference>
<dbReference type="GO" id="GO:0046872">
    <property type="term" value="F:metal ion binding"/>
    <property type="evidence" value="ECO:0007669"/>
    <property type="project" value="UniProtKB-KW"/>
</dbReference>
<keyword evidence="2" id="KW-0479">Metal-binding</keyword>
<feature type="domain" description="Fe2OG dioxygenase" evidence="9">
    <location>
        <begin position="122"/>
        <end position="221"/>
    </location>
</feature>
<dbReference type="PANTHER" id="PTHR31212:SF4">
    <property type="entry name" value="ALPHA-KETOGLUTARATE-DEPENDENT DIOXYGENASE ALKB HOMOLOG 3"/>
    <property type="match status" value="1"/>
</dbReference>
<evidence type="ECO:0000256" key="5">
    <source>
        <dbReference type="ARBA" id="ARBA00022964"/>
    </source>
</evidence>
<dbReference type="GO" id="GO:0016787">
    <property type="term" value="F:hydrolase activity"/>
    <property type="evidence" value="ECO:0007669"/>
    <property type="project" value="UniProtKB-ARBA"/>
</dbReference>
<dbReference type="EMBL" id="UINC01003678">
    <property type="protein sequence ID" value="SVA08366.1"/>
    <property type="molecule type" value="Genomic_DNA"/>
</dbReference>
<evidence type="ECO:0000256" key="4">
    <source>
        <dbReference type="ARBA" id="ARBA00022842"/>
    </source>
</evidence>
<dbReference type="GO" id="GO:0032451">
    <property type="term" value="F:demethylase activity"/>
    <property type="evidence" value="ECO:0007669"/>
    <property type="project" value="UniProtKB-ARBA"/>
</dbReference>
<dbReference type="Gene3D" id="2.60.120.590">
    <property type="entry name" value="Alpha-ketoglutarate-dependent dioxygenase AlkB-like"/>
    <property type="match status" value="1"/>
</dbReference>
<name>A0A381SWP3_9ZZZZ</name>
<comment type="cofactor">
    <cofactor evidence="1">
        <name>Fe(2+)</name>
        <dbReference type="ChEBI" id="CHEBI:29033"/>
    </cofactor>
</comment>
<evidence type="ECO:0000256" key="7">
    <source>
        <dbReference type="ARBA" id="ARBA00023004"/>
    </source>
</evidence>
<dbReference type="GO" id="GO:0140097">
    <property type="term" value="F:catalytic activity, acting on DNA"/>
    <property type="evidence" value="ECO:0007669"/>
    <property type="project" value="UniProtKB-ARBA"/>
</dbReference>
<keyword evidence="8" id="KW-0234">DNA repair</keyword>
<keyword evidence="6" id="KW-0560">Oxidoreductase</keyword>
<evidence type="ECO:0000256" key="8">
    <source>
        <dbReference type="ARBA" id="ARBA00023204"/>
    </source>
</evidence>
<dbReference type="GO" id="GO:0005739">
    <property type="term" value="C:mitochondrion"/>
    <property type="evidence" value="ECO:0007669"/>
    <property type="project" value="TreeGrafter"/>
</dbReference>
<evidence type="ECO:0000259" key="9">
    <source>
        <dbReference type="PROSITE" id="PS51471"/>
    </source>
</evidence>
<reference evidence="10" key="1">
    <citation type="submission" date="2018-05" db="EMBL/GenBank/DDBJ databases">
        <authorList>
            <person name="Lanie J.A."/>
            <person name="Ng W.-L."/>
            <person name="Kazmierczak K.M."/>
            <person name="Andrzejewski T.M."/>
            <person name="Davidsen T.M."/>
            <person name="Wayne K.J."/>
            <person name="Tettelin H."/>
            <person name="Glass J.I."/>
            <person name="Rusch D."/>
            <person name="Podicherti R."/>
            <person name="Tsui H.-C.T."/>
            <person name="Winkler M.E."/>
        </authorList>
    </citation>
    <scope>NUCLEOTIDE SEQUENCE</scope>
</reference>
<dbReference type="GO" id="GO:0051213">
    <property type="term" value="F:dioxygenase activity"/>
    <property type="evidence" value="ECO:0007669"/>
    <property type="project" value="UniProtKB-KW"/>
</dbReference>
<organism evidence="10">
    <name type="scientific">marine metagenome</name>
    <dbReference type="NCBI Taxonomy" id="408172"/>
    <lineage>
        <taxon>unclassified sequences</taxon>
        <taxon>metagenomes</taxon>
        <taxon>ecological metagenomes</taxon>
    </lineage>
</organism>
<dbReference type="GO" id="GO:0005654">
    <property type="term" value="C:nucleoplasm"/>
    <property type="evidence" value="ECO:0007669"/>
    <property type="project" value="TreeGrafter"/>
</dbReference>
<gene>
    <name evidence="10" type="ORF">METZ01_LOCUS61220</name>
</gene>
<keyword evidence="4" id="KW-0460">Magnesium</keyword>
<protein>
    <recommendedName>
        <fullName evidence="9">Fe2OG dioxygenase domain-containing protein</fullName>
    </recommendedName>
</protein>
<evidence type="ECO:0000256" key="3">
    <source>
        <dbReference type="ARBA" id="ARBA00022763"/>
    </source>
</evidence>
<dbReference type="Pfam" id="PF13532">
    <property type="entry name" value="2OG-FeII_Oxy_2"/>
    <property type="match status" value="1"/>
</dbReference>
<dbReference type="GO" id="GO:0006307">
    <property type="term" value="P:DNA alkylation repair"/>
    <property type="evidence" value="ECO:0007669"/>
    <property type="project" value="InterPro"/>
</dbReference>
<sequence length="224" mass="25701">MALCPAKLTKAPVNMQSNLFSDIYGPAFYEDHRLDDAAIREYPHVFSFKESDRIMLSLVKNIPWRQDMLMIAGKEIPVPRLQCWMGNPRARYGYSGLQLTPIGWSDNVLSIRRSVQSLTGIKFNSVLLNYYRDGKDSVSWHSDDEPELGLKPIIASVSFGAERIFQLRHKIRKDLPKYRIVLRNGSVLLMGDTLQSNWIHQLPKVRGLSEPRINLTFRNVIASK</sequence>
<keyword evidence="5" id="KW-0223">Dioxygenase</keyword>
<dbReference type="PANTHER" id="PTHR31212">
    <property type="entry name" value="ALPHA-KETOGLUTARATE-DEPENDENT DIOXYGENASE ALKB HOMOLOG 3"/>
    <property type="match status" value="1"/>
</dbReference>
<dbReference type="GO" id="GO:0016705">
    <property type="term" value="F:oxidoreductase activity, acting on paired donors, with incorporation or reduction of molecular oxygen"/>
    <property type="evidence" value="ECO:0007669"/>
    <property type="project" value="UniProtKB-ARBA"/>
</dbReference>
<evidence type="ECO:0000256" key="1">
    <source>
        <dbReference type="ARBA" id="ARBA00001954"/>
    </source>
</evidence>
<dbReference type="InterPro" id="IPR032854">
    <property type="entry name" value="ALKBH3"/>
</dbReference>
<dbReference type="InterPro" id="IPR005123">
    <property type="entry name" value="Oxoglu/Fe-dep_dioxygenase_dom"/>
</dbReference>
<dbReference type="AlphaFoldDB" id="A0A381SWP3"/>
<dbReference type="SUPFAM" id="SSF51197">
    <property type="entry name" value="Clavaminate synthase-like"/>
    <property type="match status" value="1"/>
</dbReference>
<dbReference type="FunFam" id="2.60.120.590:FF:000004">
    <property type="entry name" value="DNA oxidative demethylase ALKBH2"/>
    <property type="match status" value="1"/>
</dbReference>
<evidence type="ECO:0000313" key="10">
    <source>
        <dbReference type="EMBL" id="SVA08366.1"/>
    </source>
</evidence>
<dbReference type="InterPro" id="IPR037151">
    <property type="entry name" value="AlkB-like_sf"/>
</dbReference>
<evidence type="ECO:0000256" key="2">
    <source>
        <dbReference type="ARBA" id="ARBA00022723"/>
    </source>
</evidence>